<organism evidence="1 2">
    <name type="scientific">Marivirga aurantiaca</name>
    <dbReference type="NCBI Taxonomy" id="2802615"/>
    <lineage>
        <taxon>Bacteria</taxon>
        <taxon>Pseudomonadati</taxon>
        <taxon>Bacteroidota</taxon>
        <taxon>Cytophagia</taxon>
        <taxon>Cytophagales</taxon>
        <taxon>Marivirgaceae</taxon>
        <taxon>Marivirga</taxon>
    </lineage>
</organism>
<keyword evidence="2" id="KW-1185">Reference proteome</keyword>
<evidence type="ECO:0000313" key="1">
    <source>
        <dbReference type="EMBL" id="MBK6265145.1"/>
    </source>
</evidence>
<dbReference type="EMBL" id="JAEQBW010000003">
    <property type="protein sequence ID" value="MBK6265145.1"/>
    <property type="molecule type" value="Genomic_DNA"/>
</dbReference>
<sequence length="1251" mass="143813">MKRTQGSSQSDRTNTILHQDYVKIDERGLAEYLAFLYKYSESIKFYNLKNKPAGNWQQFTGSDISVLLSRIAIIDPEKLDMRFKDLLFEFENEIDESKLINLFHQLYHEVFNLIQLFDEWYNIAFEYSSGKENELGAMVQNAIEYRLSKKYKRLEVLRAAYNELGLVSELNSSARLDKIWEADESPEEAYEMVGETIREKISHSVKQLTFLFKDFLRGVTSVVNAAPQLLLKSLKSGIHAPQNALLITFVKLFEHVKGDLNQITRKHLDYYYYHKLQQKFHDAIPDRVHLHFLLADHVSKHVIERNTLFVAGVDEDGYEYLYSADHELILNKASVTDIKVLYLSKNPMIAEGDKYQLTSNIYHKEVGITTGNVNNSPLSFATFGEEQYALGEGKRSMQMSEIGFAISSPVLLLKEGNRKVRMDLRFNLKSMSSLVSFLEDFSIEEKLSADGAFHKVFSNSFNVHLSSSDGWHPIENYKIAPKKAWTDGILSIFFELDLAAPAILPLNEEHEDYEKFGSGWPFMKITLSTDKAMYAYSYMRDLIIEECTINVEVDQIKGLQVFNNLGKLDVSSPFYPFGTIPNQGSYLLIGYDELFKKEINDITLDLEWQNLPRNENGFKEYYRKYNKNIDNDSFKISLRALSGHQFLPRSEGKLQTFNLFGTRKTGKGEASLNLLDRHSRLDQVDIDALQIKSDYKMDVLPEFDNTTRSGYLKLELVEPGLGFGHEMYPTLFANEVIEKAKPSNKKALDLPNPPFAPQLSGMQMGYKASSTILFDKTATRRSNPEADEKFYHLHPFGTRTIFKNSIPYDHSLLPQFESNGYLFIGLSELKPPTLLTLYFQLEQRMGNNFDVEIPTVQWQYLSNNQWMDFNKSEVIFDSTNNFTVSGIVKLSIPEGITIGNSILPEDKYWISAKVAGDVGLLSRTKSIHTQALSASWVPHRPGSQWSRNILPGTIQRFVHPRSEIAGIFQPTASFSGIPQENSDRFYARVSERLRHKNRAVTPWDYEHLIMEKYPFIDRVKCITPMDGGGRVKGGDFIVVVVPSIERQNDFYLPKIDYNTLGDIQKHVTSISSPFVNIRVVNPVYEQVKVNCKVRFIDNNKKGEYIQKLHEDLRKLICPWFYSSSARMNFGGYIKHEEVLTFLESLDYITFITKLSVVIVHYNNEEYSLSDSMDEGKILQASTPWSILAPMEQHAIEIIEKTIHESPERAAIERMRLGGDFVVTEESQMELEDFPPYKKGEDKDYFVVEIDI</sequence>
<evidence type="ECO:0008006" key="3">
    <source>
        <dbReference type="Google" id="ProtNLM"/>
    </source>
</evidence>
<name>A0A934WYJ0_9BACT</name>
<reference evidence="1" key="1">
    <citation type="submission" date="2021-01" db="EMBL/GenBank/DDBJ databases">
        <title>Marivirga aurantiaca sp. nov., isolated from intertidal surface sediments.</title>
        <authorList>
            <person name="Zhang M."/>
        </authorList>
    </citation>
    <scope>NUCLEOTIDE SEQUENCE</scope>
    <source>
        <strain evidence="1">S37H4</strain>
    </source>
</reference>
<proteinExistence type="predicted"/>
<accession>A0A934WYJ0</accession>
<comment type="caution">
    <text evidence="1">The sequence shown here is derived from an EMBL/GenBank/DDBJ whole genome shotgun (WGS) entry which is preliminary data.</text>
</comment>
<dbReference type="RefSeq" id="WP_201430823.1">
    <property type="nucleotide sequence ID" value="NZ_JAEQBW010000003.1"/>
</dbReference>
<protein>
    <recommendedName>
        <fullName evidence="3">Baseplate protein J-like domain-containing protein</fullName>
    </recommendedName>
</protein>
<dbReference type="Proteomes" id="UP000611723">
    <property type="component" value="Unassembled WGS sequence"/>
</dbReference>
<gene>
    <name evidence="1" type="ORF">JKA74_08855</name>
</gene>
<evidence type="ECO:0000313" key="2">
    <source>
        <dbReference type="Proteomes" id="UP000611723"/>
    </source>
</evidence>
<dbReference type="AlphaFoldDB" id="A0A934WYJ0"/>